<dbReference type="Pfam" id="PF13511">
    <property type="entry name" value="DUF4124"/>
    <property type="match status" value="1"/>
</dbReference>
<feature type="chain" id="PRO_5016296061" evidence="1">
    <location>
        <begin position="18"/>
        <end position="165"/>
    </location>
</feature>
<proteinExistence type="predicted"/>
<dbReference type="InterPro" id="IPR025392">
    <property type="entry name" value="DUF4124"/>
</dbReference>
<sequence>MRVLIALVLLWSGVAAADDVYRHVGPDGVVRYTDKPPDKHARPIQLEPLSGPLPATRARRRFYSAAALRAAARFAVSIESPTPGQVLRTGSRMVAAASVMPGLVDGFALRYLLDGRAIVAAPTDELSILLPDLAPGDYRLSVAVLDGQGRELARSEEMTFRVAAP</sequence>
<reference evidence="3 4" key="1">
    <citation type="submission" date="2018-04" db="EMBL/GenBank/DDBJ databases">
        <title>Genomic Encyclopedia of Type Strains, Phase IV (KMG-IV): sequencing the most valuable type-strain genomes for metagenomic binning, comparative biology and taxonomic classification.</title>
        <authorList>
            <person name="Goeker M."/>
        </authorList>
    </citation>
    <scope>NUCLEOTIDE SEQUENCE [LARGE SCALE GENOMIC DNA]</scope>
    <source>
        <strain evidence="3 4">DSM 104150</strain>
    </source>
</reference>
<evidence type="ECO:0000256" key="1">
    <source>
        <dbReference type="SAM" id="SignalP"/>
    </source>
</evidence>
<protein>
    <submittedName>
        <fullName evidence="3">Uncharacterized protein DUF4124</fullName>
    </submittedName>
</protein>
<feature type="domain" description="DUF4124" evidence="2">
    <location>
        <begin position="8"/>
        <end position="58"/>
    </location>
</feature>
<evidence type="ECO:0000313" key="3">
    <source>
        <dbReference type="EMBL" id="PXV66549.1"/>
    </source>
</evidence>
<comment type="caution">
    <text evidence="3">The sequence shown here is derived from an EMBL/GenBank/DDBJ whole genome shotgun (WGS) entry which is preliminary data.</text>
</comment>
<dbReference type="OrthoDB" id="7062774at2"/>
<evidence type="ECO:0000313" key="4">
    <source>
        <dbReference type="Proteomes" id="UP000248330"/>
    </source>
</evidence>
<accession>A0A318EEX3</accession>
<gene>
    <name evidence="3" type="ORF">C8D93_107114</name>
</gene>
<name>A0A318EEX3_9GAMM</name>
<dbReference type="AlphaFoldDB" id="A0A318EEX3"/>
<dbReference type="EMBL" id="QICN01000007">
    <property type="protein sequence ID" value="PXV66549.1"/>
    <property type="molecule type" value="Genomic_DNA"/>
</dbReference>
<organism evidence="3 4">
    <name type="scientific">Sinimarinibacterium flocculans</name>
    <dbReference type="NCBI Taxonomy" id="985250"/>
    <lineage>
        <taxon>Bacteria</taxon>
        <taxon>Pseudomonadati</taxon>
        <taxon>Pseudomonadota</taxon>
        <taxon>Gammaproteobacteria</taxon>
        <taxon>Nevskiales</taxon>
        <taxon>Nevskiaceae</taxon>
        <taxon>Sinimarinibacterium</taxon>
    </lineage>
</organism>
<keyword evidence="4" id="KW-1185">Reference proteome</keyword>
<keyword evidence="1" id="KW-0732">Signal</keyword>
<dbReference type="Proteomes" id="UP000248330">
    <property type="component" value="Unassembled WGS sequence"/>
</dbReference>
<evidence type="ECO:0000259" key="2">
    <source>
        <dbReference type="Pfam" id="PF13511"/>
    </source>
</evidence>
<feature type="signal peptide" evidence="1">
    <location>
        <begin position="1"/>
        <end position="17"/>
    </location>
</feature>
<dbReference type="RefSeq" id="WP_110265673.1">
    <property type="nucleotide sequence ID" value="NZ_CAKZQT010000033.1"/>
</dbReference>